<dbReference type="Proteomes" id="UP000655208">
    <property type="component" value="Unassembled WGS sequence"/>
</dbReference>
<feature type="transmembrane region" description="Helical" evidence="13">
    <location>
        <begin position="175"/>
        <end position="200"/>
    </location>
</feature>
<feature type="domain" description="ABC3 transporter permease C-terminal" evidence="14">
    <location>
        <begin position="178"/>
        <end position="287"/>
    </location>
</feature>
<keyword evidence="8 13" id="KW-0812">Transmembrane</keyword>
<keyword evidence="17" id="KW-1185">Reference proteome</keyword>
<evidence type="ECO:0000256" key="1">
    <source>
        <dbReference type="ARBA" id="ARBA00003552"/>
    </source>
</evidence>
<evidence type="ECO:0000256" key="5">
    <source>
        <dbReference type="ARBA" id="ARBA00021907"/>
    </source>
</evidence>
<dbReference type="PANTHER" id="PTHR47755">
    <property type="entry name" value="CELL DIVISION PROTEIN FTSX"/>
    <property type="match status" value="1"/>
</dbReference>
<evidence type="ECO:0000313" key="16">
    <source>
        <dbReference type="EMBL" id="GGM07543.1"/>
    </source>
</evidence>
<keyword evidence="6 12" id="KW-1003">Cell membrane</keyword>
<evidence type="ECO:0000256" key="3">
    <source>
        <dbReference type="ARBA" id="ARBA00007379"/>
    </source>
</evidence>
<gene>
    <name evidence="16" type="primary">ftsX</name>
    <name evidence="16" type="ORF">GCM10011594_29360</name>
</gene>
<evidence type="ECO:0000259" key="14">
    <source>
        <dbReference type="Pfam" id="PF02687"/>
    </source>
</evidence>
<dbReference type="InterPro" id="IPR040690">
    <property type="entry name" value="FtsX_ECD"/>
</dbReference>
<dbReference type="InterPro" id="IPR003838">
    <property type="entry name" value="ABC3_permease_C"/>
</dbReference>
<protein>
    <recommendedName>
        <fullName evidence="5 12">Cell division protein FtsX</fullName>
    </recommendedName>
</protein>
<keyword evidence="7 12" id="KW-0132">Cell division</keyword>
<dbReference type="InterPro" id="IPR004513">
    <property type="entry name" value="FtsX"/>
</dbReference>
<comment type="subcellular location">
    <subcellularLocation>
        <location evidence="2">Cell membrane</location>
        <topology evidence="2">Multi-pass membrane protein</topology>
    </subcellularLocation>
</comment>
<evidence type="ECO:0000256" key="10">
    <source>
        <dbReference type="ARBA" id="ARBA00023136"/>
    </source>
</evidence>
<dbReference type="NCBIfam" id="NF038346">
    <property type="entry name" value="FtsX_actino"/>
    <property type="match status" value="1"/>
</dbReference>
<dbReference type="PANTHER" id="PTHR47755:SF1">
    <property type="entry name" value="CELL DIVISION PROTEIN FTSX"/>
    <property type="match status" value="1"/>
</dbReference>
<evidence type="ECO:0000256" key="12">
    <source>
        <dbReference type="PIRNR" id="PIRNR003097"/>
    </source>
</evidence>
<evidence type="ECO:0000256" key="4">
    <source>
        <dbReference type="ARBA" id="ARBA00011160"/>
    </source>
</evidence>
<evidence type="ECO:0000256" key="9">
    <source>
        <dbReference type="ARBA" id="ARBA00022989"/>
    </source>
</evidence>
<feature type="transmembrane region" description="Helical" evidence="13">
    <location>
        <begin position="21"/>
        <end position="42"/>
    </location>
</feature>
<feature type="transmembrane region" description="Helical" evidence="13">
    <location>
        <begin position="270"/>
        <end position="294"/>
    </location>
</feature>
<dbReference type="InterPro" id="IPR047929">
    <property type="entry name" value="FtsX_actino"/>
</dbReference>
<dbReference type="PIRSF" id="PIRSF003097">
    <property type="entry name" value="FtsX"/>
    <property type="match status" value="1"/>
</dbReference>
<dbReference type="EMBL" id="BMNA01000005">
    <property type="protein sequence ID" value="GGM07543.1"/>
    <property type="molecule type" value="Genomic_DNA"/>
</dbReference>
<reference evidence="16" key="1">
    <citation type="journal article" date="2014" name="Int. J. Syst. Evol. Microbiol.">
        <title>Complete genome sequence of Corynebacterium casei LMG S-19264T (=DSM 44701T), isolated from a smear-ripened cheese.</title>
        <authorList>
            <consortium name="US DOE Joint Genome Institute (JGI-PGF)"/>
            <person name="Walter F."/>
            <person name="Albersmeier A."/>
            <person name="Kalinowski J."/>
            <person name="Ruckert C."/>
        </authorList>
    </citation>
    <scope>NUCLEOTIDE SEQUENCE</scope>
    <source>
        <strain evidence="16">CGMCC 4.7308</strain>
    </source>
</reference>
<evidence type="ECO:0000256" key="6">
    <source>
        <dbReference type="ARBA" id="ARBA00022475"/>
    </source>
</evidence>
<evidence type="ECO:0000256" key="11">
    <source>
        <dbReference type="ARBA" id="ARBA00023306"/>
    </source>
</evidence>
<dbReference type="GO" id="GO:0051301">
    <property type="term" value="P:cell division"/>
    <property type="evidence" value="ECO:0007669"/>
    <property type="project" value="UniProtKB-KW"/>
</dbReference>
<dbReference type="Gene3D" id="3.30.70.3040">
    <property type="match status" value="1"/>
</dbReference>
<evidence type="ECO:0000256" key="2">
    <source>
        <dbReference type="ARBA" id="ARBA00004651"/>
    </source>
</evidence>
<feature type="domain" description="FtsX extracellular" evidence="15">
    <location>
        <begin position="56"/>
        <end position="155"/>
    </location>
</feature>
<dbReference type="AlphaFoldDB" id="A0A917WII3"/>
<evidence type="ECO:0000313" key="17">
    <source>
        <dbReference type="Proteomes" id="UP000655208"/>
    </source>
</evidence>
<comment type="function">
    <text evidence="1">Part of the ABC transporter FtsEX involved in cellular division.</text>
</comment>
<comment type="subunit">
    <text evidence="4">Forms a membrane-associated complex with FtsE.</text>
</comment>
<organism evidence="16 17">
    <name type="scientific">Nakamurella endophytica</name>
    <dbReference type="NCBI Taxonomy" id="1748367"/>
    <lineage>
        <taxon>Bacteria</taxon>
        <taxon>Bacillati</taxon>
        <taxon>Actinomycetota</taxon>
        <taxon>Actinomycetes</taxon>
        <taxon>Nakamurellales</taxon>
        <taxon>Nakamurellaceae</taxon>
        <taxon>Nakamurella</taxon>
    </lineage>
</organism>
<evidence type="ECO:0000259" key="15">
    <source>
        <dbReference type="Pfam" id="PF18075"/>
    </source>
</evidence>
<comment type="similarity">
    <text evidence="3 12">Belongs to the ABC-4 integral membrane protein family. FtsX subfamily.</text>
</comment>
<dbReference type="Pfam" id="PF18075">
    <property type="entry name" value="FtsX_ECD"/>
    <property type="match status" value="1"/>
</dbReference>
<evidence type="ECO:0000256" key="8">
    <source>
        <dbReference type="ARBA" id="ARBA00022692"/>
    </source>
</evidence>
<name>A0A917WII3_9ACTN</name>
<evidence type="ECO:0000256" key="7">
    <source>
        <dbReference type="ARBA" id="ARBA00022618"/>
    </source>
</evidence>
<accession>A0A917WII3</accession>
<proteinExistence type="inferred from homology"/>
<evidence type="ECO:0000256" key="13">
    <source>
        <dbReference type="SAM" id="Phobius"/>
    </source>
</evidence>
<dbReference type="Pfam" id="PF02687">
    <property type="entry name" value="FtsX"/>
    <property type="match status" value="1"/>
</dbReference>
<dbReference type="GO" id="GO:0005886">
    <property type="term" value="C:plasma membrane"/>
    <property type="evidence" value="ECO:0007669"/>
    <property type="project" value="UniProtKB-SubCell"/>
</dbReference>
<keyword evidence="10 12" id="KW-0472">Membrane</keyword>
<keyword evidence="9 13" id="KW-1133">Transmembrane helix</keyword>
<feature type="transmembrane region" description="Helical" evidence="13">
    <location>
        <begin position="221"/>
        <end position="250"/>
    </location>
</feature>
<dbReference type="RefSeq" id="WP_188942760.1">
    <property type="nucleotide sequence ID" value="NZ_BMNA01000005.1"/>
</dbReference>
<comment type="caution">
    <text evidence="16">The sequence shown here is derived from an EMBL/GenBank/DDBJ whole genome shotgun (WGS) entry which is preliminary data.</text>
</comment>
<sequence>MRAGFVFSEVLTGLRRNVTMTIAMILTTAISLGLLGFGLIVAKLTDETRTLYGDKVQVQVYLTVDQSRSDPDCTGAVCQGLLEDLRGNPDVASVSYESQEAAYQRYLRTFASQPEMIAIVRKEALSATFRVSLVDPQRFRVISQDFTGKPGVLSVDDQSEVLDKVFSLLNSVRNVAITIALIQAFAAVLLISNMVQVAALSRRTETSIMRLVGASRWRTQLPFMIEAVFAGLVGVALAILGLVVAKLTFVDKIFGSIISTGLLPPIDGTYLVFASYWLIPIGIVLSGAAAYATLRAYVRL</sequence>
<reference evidence="16" key="2">
    <citation type="submission" date="2020-09" db="EMBL/GenBank/DDBJ databases">
        <authorList>
            <person name="Sun Q."/>
            <person name="Zhou Y."/>
        </authorList>
    </citation>
    <scope>NUCLEOTIDE SEQUENCE</scope>
    <source>
        <strain evidence="16">CGMCC 4.7308</strain>
    </source>
</reference>
<keyword evidence="11 12" id="KW-0131">Cell cycle</keyword>